<dbReference type="PROSITE" id="PS51882">
    <property type="entry name" value="G_ALPHA"/>
    <property type="match status" value="1"/>
</dbReference>
<protein>
    <submittedName>
        <fullName evidence="6">Predicted protein</fullName>
    </submittedName>
</protein>
<evidence type="ECO:0000313" key="6">
    <source>
        <dbReference type="EMBL" id="EFC46254.1"/>
    </source>
</evidence>
<dbReference type="Proteomes" id="UP000006671">
    <property type="component" value="Unassembled WGS sequence"/>
</dbReference>
<feature type="binding site" evidence="5">
    <location>
        <begin position="397"/>
        <end position="400"/>
    </location>
    <ligand>
        <name>GTP</name>
        <dbReference type="ChEBI" id="CHEBI:37565"/>
    </ligand>
</feature>
<dbReference type="KEGG" id="ngr:NAEGRDRAFT_47887"/>
<name>D2VA66_NAEGR</name>
<keyword evidence="3 5" id="KW-0342">GTP-binding</keyword>
<dbReference type="GO" id="GO:0003924">
    <property type="term" value="F:GTPase activity"/>
    <property type="evidence" value="ECO:0007669"/>
    <property type="project" value="InterPro"/>
</dbReference>
<dbReference type="GO" id="GO:0001664">
    <property type="term" value="F:G protein-coupled receptor binding"/>
    <property type="evidence" value="ECO:0007669"/>
    <property type="project" value="TreeGrafter"/>
</dbReference>
<dbReference type="GO" id="GO:0005834">
    <property type="term" value="C:heterotrimeric G-protein complex"/>
    <property type="evidence" value="ECO:0007669"/>
    <property type="project" value="TreeGrafter"/>
</dbReference>
<dbReference type="InterPro" id="IPR027417">
    <property type="entry name" value="P-loop_NTPase"/>
</dbReference>
<dbReference type="GeneID" id="8859493"/>
<dbReference type="GO" id="GO:0005525">
    <property type="term" value="F:GTP binding"/>
    <property type="evidence" value="ECO:0007669"/>
    <property type="project" value="UniProtKB-KW"/>
</dbReference>
<dbReference type="GO" id="GO:0007188">
    <property type="term" value="P:adenylate cyclase-modulating G protein-coupled receptor signaling pathway"/>
    <property type="evidence" value="ECO:0007669"/>
    <property type="project" value="TreeGrafter"/>
</dbReference>
<gene>
    <name evidence="6" type="ORF">NAEGRDRAFT_47887</name>
</gene>
<dbReference type="InParanoid" id="D2VA66"/>
<dbReference type="Gene3D" id="1.10.400.10">
    <property type="entry name" value="GI Alpha 1, domain 2-like"/>
    <property type="match status" value="1"/>
</dbReference>
<dbReference type="Gene3D" id="3.40.50.300">
    <property type="entry name" value="P-loop containing nucleotide triphosphate hydrolases"/>
    <property type="match status" value="1"/>
</dbReference>
<accession>D2VA66</accession>
<dbReference type="OMA" id="WIPFRMC"/>
<keyword evidence="2 5" id="KW-0547">Nucleotide-binding</keyword>
<dbReference type="eggNOG" id="KOG0082">
    <property type="taxonomic scope" value="Eukaryota"/>
</dbReference>
<keyword evidence="1" id="KW-0479">Metal-binding</keyword>
<dbReference type="SUPFAM" id="SSF52540">
    <property type="entry name" value="P-loop containing nucleoside triphosphate hydrolases"/>
    <property type="match status" value="1"/>
</dbReference>
<organism evidence="7">
    <name type="scientific">Naegleria gruberi</name>
    <name type="common">Amoeba</name>
    <dbReference type="NCBI Taxonomy" id="5762"/>
    <lineage>
        <taxon>Eukaryota</taxon>
        <taxon>Discoba</taxon>
        <taxon>Heterolobosea</taxon>
        <taxon>Tetramitia</taxon>
        <taxon>Eutetramitia</taxon>
        <taxon>Vahlkampfiidae</taxon>
        <taxon>Naegleria</taxon>
    </lineage>
</organism>
<dbReference type="GO" id="GO:0031683">
    <property type="term" value="F:G-protein beta/gamma-subunit complex binding"/>
    <property type="evidence" value="ECO:0007669"/>
    <property type="project" value="InterPro"/>
</dbReference>
<evidence type="ECO:0000256" key="4">
    <source>
        <dbReference type="ARBA" id="ARBA00023224"/>
    </source>
</evidence>
<dbReference type="SUPFAM" id="SSF47895">
    <property type="entry name" value="Transducin (alpha subunit), insertion domain"/>
    <property type="match status" value="1"/>
</dbReference>
<proteinExistence type="predicted"/>
<dbReference type="AlphaFoldDB" id="D2VA66"/>
<dbReference type="RefSeq" id="XP_002678998.1">
    <property type="nucleotide sequence ID" value="XM_002678952.1"/>
</dbReference>
<dbReference type="EMBL" id="GG738859">
    <property type="protein sequence ID" value="EFC46254.1"/>
    <property type="molecule type" value="Genomic_DNA"/>
</dbReference>
<dbReference type="InterPro" id="IPR001019">
    <property type="entry name" value="Gprotein_alpha_su"/>
</dbReference>
<dbReference type="PANTHER" id="PTHR10218:SF302">
    <property type="entry name" value="GUANINE NUCLEOTIDE-BINDING PROTEIN ALPHA-5 SUBUNIT"/>
    <property type="match status" value="1"/>
</dbReference>
<evidence type="ECO:0000256" key="2">
    <source>
        <dbReference type="ARBA" id="ARBA00022741"/>
    </source>
</evidence>
<sequence>MLSSSTIKQQAIPPFHNHTEFSSHLRIIAEVDKHSNKTKLYLYSMLSKNKIVITPDVPKTISEFRDEHMDVGMVFAVVGTSWCGKSTIANVARQLFGPKYGRNEKAVFGDLIRGSIVKSFSQLLNCLRNFLDQEDFVKEHQRTIHDRLIELKIFKLKKSLQTPNFTSSGCEPRGLHSEYEAQKSTIIATPIMKEEFEQLKRELIQYFAERNEVIDRSLDIHSDVNRVVKLLESLWNDPIVQIVYALNHRIPNLNVSTNLDYWIPRLKKIFSAGFSPKSKDILQSHPGHNGIYAHHPMECKFPKNQTETVTEIPLFEAKEIPFVVLDVTDVSRKLEHVIDLVTDIVFVVSMDDYYLIDERNMDRLSDAIQKFRKLCEDMKESFLSRRIPLKNITLVFNKFDIFSDKASKSEDPFIKLETSHPDIYTYYGTDSGASQHLIRSLIDYFVNIYDSYFRDIREFPISKHQIETYRLTSSLLAGTILNICVTSATNKSNMEDFWRFVIGREKGVEQRSYCTDGSWIPFRMCRSSLHEQYGISYLNWGENFFIHGNNQPFRFAVHESLLLLRCPQLATIIGLNEKNKKAVNTYEPVPTIMVDFDVGVLAELIRRIYDGFSVFDLQKFIQHYPSLLPVVIKKPKKLTKKPKLLRPVILKYKMIKAKTINKNIIYRFNHPQFTDIVNYVDLIGNNFSALSGRHDMLLFHQSDNISSCKFMLSMRLPGFTLEKDYYVLVPYIKKPSYFNVLRILNHERDVCIDNWKELIEMIFISKMWQFEDDSILVETLRKMFKNVVSADNVHQMIPLLSNDFIDFSQLDDPVQGKVSERTLLDNLPTEIIYVVSSFLYGVFDTNPQNSLIDQDYLSLICCLNHTSFFRFFKEIPKDKLKQFIWKTKFTKFTLFLKECNSFLEKHK</sequence>
<dbReference type="GO" id="GO:0046872">
    <property type="term" value="F:metal ion binding"/>
    <property type="evidence" value="ECO:0007669"/>
    <property type="project" value="UniProtKB-KW"/>
</dbReference>
<dbReference type="Pfam" id="PF00503">
    <property type="entry name" value="G-alpha"/>
    <property type="match status" value="1"/>
</dbReference>
<dbReference type="PANTHER" id="PTHR10218">
    <property type="entry name" value="GTP-BINDING PROTEIN ALPHA SUBUNIT"/>
    <property type="match status" value="1"/>
</dbReference>
<evidence type="ECO:0000256" key="1">
    <source>
        <dbReference type="ARBA" id="ARBA00022723"/>
    </source>
</evidence>
<keyword evidence="4" id="KW-0807">Transducer</keyword>
<reference evidence="6 7" key="1">
    <citation type="journal article" date="2010" name="Cell">
        <title>The genome of Naegleria gruberi illuminates early eukaryotic versatility.</title>
        <authorList>
            <person name="Fritz-Laylin L.K."/>
            <person name="Prochnik S.E."/>
            <person name="Ginger M.L."/>
            <person name="Dacks J.B."/>
            <person name="Carpenter M.L."/>
            <person name="Field M.C."/>
            <person name="Kuo A."/>
            <person name="Paredez A."/>
            <person name="Chapman J."/>
            <person name="Pham J."/>
            <person name="Shu S."/>
            <person name="Neupane R."/>
            <person name="Cipriano M."/>
            <person name="Mancuso J."/>
            <person name="Tu H."/>
            <person name="Salamov A."/>
            <person name="Lindquist E."/>
            <person name="Shapiro H."/>
            <person name="Lucas S."/>
            <person name="Grigoriev I.V."/>
            <person name="Cande W.Z."/>
            <person name="Fulton C."/>
            <person name="Rokhsar D.S."/>
            <person name="Dawson S.C."/>
        </authorList>
    </citation>
    <scope>NUCLEOTIDE SEQUENCE [LARGE SCALE GENOMIC DNA]</scope>
    <source>
        <strain evidence="6 7">NEG-M</strain>
    </source>
</reference>
<keyword evidence="7" id="KW-1185">Reference proteome</keyword>
<evidence type="ECO:0000256" key="3">
    <source>
        <dbReference type="ARBA" id="ARBA00023134"/>
    </source>
</evidence>
<evidence type="ECO:0000256" key="5">
    <source>
        <dbReference type="PIRSR" id="PIRSR601019-1"/>
    </source>
</evidence>
<dbReference type="VEuPathDB" id="AmoebaDB:NAEGRDRAFT_47887"/>
<dbReference type="InterPro" id="IPR011025">
    <property type="entry name" value="GproteinA_insert"/>
</dbReference>
<dbReference type="STRING" id="5762.D2VA66"/>
<dbReference type="OrthoDB" id="10316716at2759"/>
<evidence type="ECO:0000313" key="7">
    <source>
        <dbReference type="Proteomes" id="UP000006671"/>
    </source>
</evidence>
<dbReference type="GO" id="GO:0005737">
    <property type="term" value="C:cytoplasm"/>
    <property type="evidence" value="ECO:0007669"/>
    <property type="project" value="TreeGrafter"/>
</dbReference>